<dbReference type="Proteomes" id="UP001595755">
    <property type="component" value="Unassembled WGS sequence"/>
</dbReference>
<dbReference type="InterPro" id="IPR050065">
    <property type="entry name" value="GlmU-like"/>
</dbReference>
<dbReference type="GO" id="GO:0016740">
    <property type="term" value="F:transferase activity"/>
    <property type="evidence" value="ECO:0007669"/>
    <property type="project" value="UniProtKB-KW"/>
</dbReference>
<feature type="domain" description="MobA-like NTP transferase" evidence="3">
    <location>
        <begin position="3"/>
        <end position="114"/>
    </location>
</feature>
<dbReference type="InterPro" id="IPR029044">
    <property type="entry name" value="Nucleotide-diphossugar_trans"/>
</dbReference>
<protein>
    <submittedName>
        <fullName evidence="4">NTP transferase domain-containing protein</fullName>
    </submittedName>
</protein>
<keyword evidence="1 4" id="KW-0808">Transferase</keyword>
<sequence length="243" mass="27384">MRAIILAAGRGSRMGALTNERPKCLTPFHGRTLLDWQLGALRQAGIRHIGIVRGYQSHRIDAEGATFFENAHWERTNMFASLCKAAEWLEEEACLVSYSDIVYSPEAVRLLAEAKEAISLTSNLNWRALWQERFADPLSDAETFRTDEEGWLTDIGRKAASIEEIGGQFMGLLKFTPEGWAAVKRVTRACGSEEIARMDMTGLLSRLIADGVRIRAIPYDGLWLEVDSERDLRLSEGRYESLF</sequence>
<dbReference type="CDD" id="cd02523">
    <property type="entry name" value="PC_cytidylyltransferase"/>
    <property type="match status" value="1"/>
</dbReference>
<dbReference type="PANTHER" id="PTHR43584">
    <property type="entry name" value="NUCLEOTIDYL TRANSFERASE"/>
    <property type="match status" value="1"/>
</dbReference>
<reference evidence="5" key="1">
    <citation type="journal article" date="2019" name="Int. J. Syst. Evol. Microbiol.">
        <title>The Global Catalogue of Microorganisms (GCM) 10K type strain sequencing project: providing services to taxonomists for standard genome sequencing and annotation.</title>
        <authorList>
            <consortium name="The Broad Institute Genomics Platform"/>
            <consortium name="The Broad Institute Genome Sequencing Center for Infectious Disease"/>
            <person name="Wu L."/>
            <person name="Ma J."/>
        </authorList>
    </citation>
    <scope>NUCLEOTIDE SEQUENCE [LARGE SCALE GENOMIC DNA]</scope>
    <source>
        <strain evidence="5">CGMCC 4.1641</strain>
    </source>
</reference>
<comment type="caution">
    <text evidence="4">The sequence shown here is derived from an EMBL/GenBank/DDBJ whole genome shotgun (WGS) entry which is preliminary data.</text>
</comment>
<dbReference type="EMBL" id="JBHSED010000040">
    <property type="protein sequence ID" value="MFC4305875.1"/>
    <property type="molecule type" value="Genomic_DNA"/>
</dbReference>
<evidence type="ECO:0000256" key="1">
    <source>
        <dbReference type="ARBA" id="ARBA00022679"/>
    </source>
</evidence>
<name>A0ABV8SF85_9BACL</name>
<dbReference type="Gene3D" id="3.90.550.10">
    <property type="entry name" value="Spore Coat Polysaccharide Biosynthesis Protein SpsA, Chain A"/>
    <property type="match status" value="1"/>
</dbReference>
<organism evidence="4 5">
    <name type="scientific">Cohnella boryungensis</name>
    <dbReference type="NCBI Taxonomy" id="768479"/>
    <lineage>
        <taxon>Bacteria</taxon>
        <taxon>Bacillati</taxon>
        <taxon>Bacillota</taxon>
        <taxon>Bacilli</taxon>
        <taxon>Bacillales</taxon>
        <taxon>Paenibacillaceae</taxon>
        <taxon>Cohnella</taxon>
    </lineage>
</organism>
<keyword evidence="2" id="KW-0548">Nucleotidyltransferase</keyword>
<accession>A0ABV8SF85</accession>
<gene>
    <name evidence="4" type="ORF">ACFO1S_20805</name>
</gene>
<evidence type="ECO:0000259" key="3">
    <source>
        <dbReference type="Pfam" id="PF12804"/>
    </source>
</evidence>
<evidence type="ECO:0000256" key="2">
    <source>
        <dbReference type="ARBA" id="ARBA00022695"/>
    </source>
</evidence>
<dbReference type="Pfam" id="PF12804">
    <property type="entry name" value="NTP_transf_3"/>
    <property type="match status" value="1"/>
</dbReference>
<dbReference type="InterPro" id="IPR025877">
    <property type="entry name" value="MobA-like_NTP_Trfase"/>
</dbReference>
<proteinExistence type="predicted"/>
<keyword evidence="5" id="KW-1185">Reference proteome</keyword>
<dbReference type="RefSeq" id="WP_204601440.1">
    <property type="nucleotide sequence ID" value="NZ_JBHSED010000040.1"/>
</dbReference>
<dbReference type="PANTHER" id="PTHR43584:SF8">
    <property type="entry name" value="N-ACETYLMURAMATE ALPHA-1-PHOSPHATE URIDYLYLTRANSFERASE"/>
    <property type="match status" value="1"/>
</dbReference>
<evidence type="ECO:0000313" key="4">
    <source>
        <dbReference type="EMBL" id="MFC4305875.1"/>
    </source>
</evidence>
<evidence type="ECO:0000313" key="5">
    <source>
        <dbReference type="Proteomes" id="UP001595755"/>
    </source>
</evidence>
<dbReference type="SUPFAM" id="SSF53448">
    <property type="entry name" value="Nucleotide-diphospho-sugar transferases"/>
    <property type="match status" value="1"/>
</dbReference>